<dbReference type="InterPro" id="IPR036271">
    <property type="entry name" value="Tet_transcr_reg_TetR-rel_C_sf"/>
</dbReference>
<evidence type="ECO:0000256" key="2">
    <source>
        <dbReference type="PROSITE-ProRule" id="PRU00335"/>
    </source>
</evidence>
<dbReference type="PROSITE" id="PS50977">
    <property type="entry name" value="HTH_TETR_2"/>
    <property type="match status" value="1"/>
</dbReference>
<dbReference type="PANTHER" id="PTHR30055:SF235">
    <property type="entry name" value="TRANSCRIPTIONAL REGULATORY PROTEIN"/>
    <property type="match status" value="1"/>
</dbReference>
<protein>
    <submittedName>
        <fullName evidence="4">TetR family transcriptional regulator</fullName>
    </submittedName>
</protein>
<dbReference type="InterPro" id="IPR001647">
    <property type="entry name" value="HTH_TetR"/>
</dbReference>
<reference evidence="4 5" key="1">
    <citation type="submission" date="2016-10" db="EMBL/GenBank/DDBJ databases">
        <title>The Draft Genome Sequence of Actinokineospora bangkokensis 44EHWT reveals the biosynthetic pathway of antifungal compounds Thailandins with unusual extender unit butylmalonyl-CoA.</title>
        <authorList>
            <person name="Greule A."/>
            <person name="Intra B."/>
            <person name="Flemming S."/>
            <person name="Rommel M.G."/>
            <person name="Panbangred W."/>
            <person name="Bechthold A."/>
        </authorList>
    </citation>
    <scope>NUCLEOTIDE SEQUENCE [LARGE SCALE GENOMIC DNA]</scope>
    <source>
        <strain evidence="4 5">44EHW</strain>
    </source>
</reference>
<dbReference type="SUPFAM" id="SSF48498">
    <property type="entry name" value="Tetracyclin repressor-like, C-terminal domain"/>
    <property type="match status" value="1"/>
</dbReference>
<dbReference type="RefSeq" id="WP_075973625.1">
    <property type="nucleotide sequence ID" value="NZ_MKQR01000007.1"/>
</dbReference>
<organism evidence="4 5">
    <name type="scientific">Actinokineospora bangkokensis</name>
    <dbReference type="NCBI Taxonomy" id="1193682"/>
    <lineage>
        <taxon>Bacteria</taxon>
        <taxon>Bacillati</taxon>
        <taxon>Actinomycetota</taxon>
        <taxon>Actinomycetes</taxon>
        <taxon>Pseudonocardiales</taxon>
        <taxon>Pseudonocardiaceae</taxon>
        <taxon>Actinokineospora</taxon>
    </lineage>
</organism>
<dbReference type="EMBL" id="MKQR01000007">
    <property type="protein sequence ID" value="OLR94243.1"/>
    <property type="molecule type" value="Genomic_DNA"/>
</dbReference>
<dbReference type="Gene3D" id="1.10.357.10">
    <property type="entry name" value="Tetracycline Repressor, domain 2"/>
    <property type="match status" value="1"/>
</dbReference>
<proteinExistence type="predicted"/>
<gene>
    <name evidence="4" type="ORF">BJP25_10675</name>
</gene>
<name>A0A1Q9LQG8_9PSEU</name>
<feature type="DNA-binding region" description="H-T-H motif" evidence="2">
    <location>
        <begin position="34"/>
        <end position="53"/>
    </location>
</feature>
<dbReference type="Pfam" id="PF17920">
    <property type="entry name" value="TetR_C_16"/>
    <property type="match status" value="1"/>
</dbReference>
<accession>A0A1Q9LQG8</accession>
<dbReference type="InterPro" id="IPR050109">
    <property type="entry name" value="HTH-type_TetR-like_transc_reg"/>
</dbReference>
<comment type="caution">
    <text evidence="4">The sequence shown here is derived from an EMBL/GenBank/DDBJ whole genome shotgun (WGS) entry which is preliminary data.</text>
</comment>
<dbReference type="Proteomes" id="UP000186040">
    <property type="component" value="Unassembled WGS sequence"/>
</dbReference>
<feature type="domain" description="HTH tetR-type" evidence="3">
    <location>
        <begin position="11"/>
        <end position="71"/>
    </location>
</feature>
<evidence type="ECO:0000259" key="3">
    <source>
        <dbReference type="PROSITE" id="PS50977"/>
    </source>
</evidence>
<dbReference type="Gene3D" id="1.10.10.60">
    <property type="entry name" value="Homeodomain-like"/>
    <property type="match status" value="1"/>
</dbReference>
<dbReference type="InterPro" id="IPR023772">
    <property type="entry name" value="DNA-bd_HTH_TetR-type_CS"/>
</dbReference>
<evidence type="ECO:0000256" key="1">
    <source>
        <dbReference type="ARBA" id="ARBA00023125"/>
    </source>
</evidence>
<keyword evidence="1 2" id="KW-0238">DNA-binding</keyword>
<evidence type="ECO:0000313" key="4">
    <source>
        <dbReference type="EMBL" id="OLR94243.1"/>
    </source>
</evidence>
<dbReference type="SUPFAM" id="SSF46689">
    <property type="entry name" value="Homeodomain-like"/>
    <property type="match status" value="1"/>
</dbReference>
<dbReference type="InterPro" id="IPR041678">
    <property type="entry name" value="TetR_C_16"/>
</dbReference>
<dbReference type="GO" id="GO:0003700">
    <property type="term" value="F:DNA-binding transcription factor activity"/>
    <property type="evidence" value="ECO:0007669"/>
    <property type="project" value="TreeGrafter"/>
</dbReference>
<evidence type="ECO:0000313" key="5">
    <source>
        <dbReference type="Proteomes" id="UP000186040"/>
    </source>
</evidence>
<dbReference type="PANTHER" id="PTHR30055">
    <property type="entry name" value="HTH-TYPE TRANSCRIPTIONAL REGULATOR RUTR"/>
    <property type="match status" value="1"/>
</dbReference>
<dbReference type="STRING" id="1193682.BJP25_10675"/>
<dbReference type="Pfam" id="PF00440">
    <property type="entry name" value="TetR_N"/>
    <property type="match status" value="1"/>
</dbReference>
<dbReference type="OrthoDB" id="3210235at2"/>
<dbReference type="PRINTS" id="PR00455">
    <property type="entry name" value="HTHTETR"/>
</dbReference>
<dbReference type="AlphaFoldDB" id="A0A1Q9LQG8"/>
<dbReference type="GO" id="GO:0000976">
    <property type="term" value="F:transcription cis-regulatory region binding"/>
    <property type="evidence" value="ECO:0007669"/>
    <property type="project" value="TreeGrafter"/>
</dbReference>
<dbReference type="PROSITE" id="PS01081">
    <property type="entry name" value="HTH_TETR_1"/>
    <property type="match status" value="1"/>
</dbReference>
<sequence>MPGSGRRPGPTRTRAAVLRAARARFAEHGFAGTTIRAVAEAAGVTPALVHHFFGGKDRLFAEAMRLPLDPEAVVATVVQGPREQAGERVVRLFLRLWSTPEAAQAFLAVLRSVATTERAATMLRDFLEEAVLARVTDALGVSRLAATAMSAHLVGLAVLRHVVRVEPLASAPDEEVVALVGPVVQAYLGGGPP</sequence>
<dbReference type="InterPro" id="IPR009057">
    <property type="entry name" value="Homeodomain-like_sf"/>
</dbReference>
<keyword evidence="5" id="KW-1185">Reference proteome</keyword>